<sequence>MVQSSLRDVVEVSVEEDVASIRAVFVCVYRPTLRNKVSKMHQTLNVDTKQYDYNIRIFGDFNSDFLGEVVKTKFEELVSSYGLSRIHSSPSRKTTCSRTYIDNINLHDMGFEESTINLNEADHLAQVLYILTYPVLKKPL</sequence>
<protein>
    <submittedName>
        <fullName evidence="1">Uncharacterized protein</fullName>
    </submittedName>
</protein>
<dbReference type="EMBL" id="JABFTP020000185">
    <property type="protein sequence ID" value="KAL3288324.1"/>
    <property type="molecule type" value="Genomic_DNA"/>
</dbReference>
<accession>A0ABD2PBX7</accession>
<dbReference type="AlphaFoldDB" id="A0ABD2PBX7"/>
<name>A0ABD2PBX7_9CUCU</name>
<comment type="caution">
    <text evidence="1">The sequence shown here is derived from an EMBL/GenBank/DDBJ whole genome shotgun (WGS) entry which is preliminary data.</text>
</comment>
<proteinExistence type="predicted"/>
<organism evidence="1 2">
    <name type="scientific">Cryptolaemus montrouzieri</name>
    <dbReference type="NCBI Taxonomy" id="559131"/>
    <lineage>
        <taxon>Eukaryota</taxon>
        <taxon>Metazoa</taxon>
        <taxon>Ecdysozoa</taxon>
        <taxon>Arthropoda</taxon>
        <taxon>Hexapoda</taxon>
        <taxon>Insecta</taxon>
        <taxon>Pterygota</taxon>
        <taxon>Neoptera</taxon>
        <taxon>Endopterygota</taxon>
        <taxon>Coleoptera</taxon>
        <taxon>Polyphaga</taxon>
        <taxon>Cucujiformia</taxon>
        <taxon>Coccinelloidea</taxon>
        <taxon>Coccinellidae</taxon>
        <taxon>Scymninae</taxon>
        <taxon>Scymnini</taxon>
        <taxon>Cryptolaemus</taxon>
    </lineage>
</organism>
<evidence type="ECO:0000313" key="1">
    <source>
        <dbReference type="EMBL" id="KAL3288324.1"/>
    </source>
</evidence>
<reference evidence="1 2" key="1">
    <citation type="journal article" date="2021" name="BMC Biol.">
        <title>Horizontally acquired antibacterial genes associated with adaptive radiation of ladybird beetles.</title>
        <authorList>
            <person name="Li H.S."/>
            <person name="Tang X.F."/>
            <person name="Huang Y.H."/>
            <person name="Xu Z.Y."/>
            <person name="Chen M.L."/>
            <person name="Du X.Y."/>
            <person name="Qiu B.Y."/>
            <person name="Chen P.T."/>
            <person name="Zhang W."/>
            <person name="Slipinski A."/>
            <person name="Escalona H.E."/>
            <person name="Waterhouse R.M."/>
            <person name="Zwick A."/>
            <person name="Pang H."/>
        </authorList>
    </citation>
    <scope>NUCLEOTIDE SEQUENCE [LARGE SCALE GENOMIC DNA]</scope>
    <source>
        <strain evidence="1">SYSU2018</strain>
    </source>
</reference>
<evidence type="ECO:0000313" key="2">
    <source>
        <dbReference type="Proteomes" id="UP001516400"/>
    </source>
</evidence>
<keyword evidence="2" id="KW-1185">Reference proteome</keyword>
<gene>
    <name evidence="1" type="ORF">HHI36_002772</name>
</gene>
<dbReference type="Proteomes" id="UP001516400">
    <property type="component" value="Unassembled WGS sequence"/>
</dbReference>